<evidence type="ECO:0000256" key="2">
    <source>
        <dbReference type="ARBA" id="ARBA00023125"/>
    </source>
</evidence>
<protein>
    <submittedName>
        <fullName evidence="5">GntR family transcriptional regulator</fullName>
    </submittedName>
</protein>
<feature type="domain" description="HTH gntR-type" evidence="4">
    <location>
        <begin position="4"/>
        <end position="72"/>
    </location>
</feature>
<dbReference type="Gene3D" id="1.10.10.10">
    <property type="entry name" value="Winged helix-like DNA-binding domain superfamily/Winged helix DNA-binding domain"/>
    <property type="match status" value="1"/>
</dbReference>
<dbReference type="GO" id="GO:0003677">
    <property type="term" value="F:DNA binding"/>
    <property type="evidence" value="ECO:0007669"/>
    <property type="project" value="UniProtKB-KW"/>
</dbReference>
<gene>
    <name evidence="5" type="ORF">PM10SUCC1_19840</name>
</gene>
<dbReference type="Pfam" id="PF00392">
    <property type="entry name" value="GntR"/>
    <property type="match status" value="1"/>
</dbReference>
<sequence length="224" mass="26168">MKRERTSDKVFNHIKERIIDKTWQPGDKITPELHLVEELGVSRMSVREAIEKLVALNVLVKKRGGGTFVNEMSPTDYMDELIPMLMLGGVDYKQVLEFRSAIDVLAVKLFIERAEAELFKDLRECYEEMVASRDEEEKFFELDMSFHKIICKGAENPLLHKVIGMIFSIMKGQSRDEYHKLTPDERIEEHGKILSAVEDRDIELAQLYMKRHLERSIKDLEKLK</sequence>
<organism evidence="5 6">
    <name type="scientific">Propionigenium maris DSM 9537</name>
    <dbReference type="NCBI Taxonomy" id="1123000"/>
    <lineage>
        <taxon>Bacteria</taxon>
        <taxon>Fusobacteriati</taxon>
        <taxon>Fusobacteriota</taxon>
        <taxon>Fusobacteriia</taxon>
        <taxon>Fusobacteriales</taxon>
        <taxon>Fusobacteriaceae</taxon>
        <taxon>Propionigenium</taxon>
    </lineage>
</organism>
<dbReference type="SMART" id="SM00345">
    <property type="entry name" value="HTH_GNTR"/>
    <property type="match status" value="1"/>
</dbReference>
<dbReference type="Pfam" id="PF07729">
    <property type="entry name" value="FCD"/>
    <property type="match status" value="1"/>
</dbReference>
<dbReference type="InterPro" id="IPR008920">
    <property type="entry name" value="TF_FadR/GntR_C"/>
</dbReference>
<dbReference type="PROSITE" id="PS50949">
    <property type="entry name" value="HTH_GNTR"/>
    <property type="match status" value="1"/>
</dbReference>
<keyword evidence="3" id="KW-0804">Transcription</keyword>
<evidence type="ECO:0000256" key="1">
    <source>
        <dbReference type="ARBA" id="ARBA00023015"/>
    </source>
</evidence>
<keyword evidence="6" id="KW-1185">Reference proteome</keyword>
<accession>A0A9W6GLR2</accession>
<dbReference type="EMBL" id="BSDY01000008">
    <property type="protein sequence ID" value="GLI56470.1"/>
    <property type="molecule type" value="Genomic_DNA"/>
</dbReference>
<dbReference type="CDD" id="cd07377">
    <property type="entry name" value="WHTH_GntR"/>
    <property type="match status" value="1"/>
</dbReference>
<dbReference type="PANTHER" id="PTHR43537:SF5">
    <property type="entry name" value="UXU OPERON TRANSCRIPTIONAL REGULATOR"/>
    <property type="match status" value="1"/>
</dbReference>
<keyword evidence="1" id="KW-0805">Transcription regulation</keyword>
<dbReference type="SUPFAM" id="SSF48008">
    <property type="entry name" value="GntR ligand-binding domain-like"/>
    <property type="match status" value="1"/>
</dbReference>
<dbReference type="InterPro" id="IPR011711">
    <property type="entry name" value="GntR_C"/>
</dbReference>
<dbReference type="GO" id="GO:0003700">
    <property type="term" value="F:DNA-binding transcription factor activity"/>
    <property type="evidence" value="ECO:0007669"/>
    <property type="project" value="InterPro"/>
</dbReference>
<dbReference type="RefSeq" id="WP_281835655.1">
    <property type="nucleotide sequence ID" value="NZ_BSDY01000008.1"/>
</dbReference>
<reference evidence="5" key="1">
    <citation type="submission" date="2022-12" db="EMBL/GenBank/DDBJ databases">
        <title>Reference genome sequencing for broad-spectrum identification of bacterial and archaeal isolates by mass spectrometry.</title>
        <authorList>
            <person name="Sekiguchi Y."/>
            <person name="Tourlousse D.M."/>
        </authorList>
    </citation>
    <scope>NUCLEOTIDE SEQUENCE</scope>
    <source>
        <strain evidence="5">10succ1</strain>
    </source>
</reference>
<proteinExistence type="predicted"/>
<dbReference type="InterPro" id="IPR000524">
    <property type="entry name" value="Tscrpt_reg_HTH_GntR"/>
</dbReference>
<evidence type="ECO:0000259" key="4">
    <source>
        <dbReference type="PROSITE" id="PS50949"/>
    </source>
</evidence>
<name>A0A9W6GLR2_9FUSO</name>
<dbReference type="Gene3D" id="1.20.120.530">
    <property type="entry name" value="GntR ligand-binding domain-like"/>
    <property type="match status" value="1"/>
</dbReference>
<comment type="caution">
    <text evidence="5">The sequence shown here is derived from an EMBL/GenBank/DDBJ whole genome shotgun (WGS) entry which is preliminary data.</text>
</comment>
<keyword evidence="2" id="KW-0238">DNA-binding</keyword>
<evidence type="ECO:0000313" key="5">
    <source>
        <dbReference type="EMBL" id="GLI56470.1"/>
    </source>
</evidence>
<evidence type="ECO:0000256" key="3">
    <source>
        <dbReference type="ARBA" id="ARBA00023163"/>
    </source>
</evidence>
<evidence type="ECO:0000313" key="6">
    <source>
        <dbReference type="Proteomes" id="UP001144471"/>
    </source>
</evidence>
<dbReference type="Proteomes" id="UP001144471">
    <property type="component" value="Unassembled WGS sequence"/>
</dbReference>
<dbReference type="SMART" id="SM00895">
    <property type="entry name" value="FCD"/>
    <property type="match status" value="1"/>
</dbReference>
<dbReference type="InterPro" id="IPR036388">
    <property type="entry name" value="WH-like_DNA-bd_sf"/>
</dbReference>
<dbReference type="InterPro" id="IPR036390">
    <property type="entry name" value="WH_DNA-bd_sf"/>
</dbReference>
<dbReference type="AlphaFoldDB" id="A0A9W6GLR2"/>
<dbReference type="SUPFAM" id="SSF46785">
    <property type="entry name" value="Winged helix' DNA-binding domain"/>
    <property type="match status" value="1"/>
</dbReference>
<dbReference type="PANTHER" id="PTHR43537">
    <property type="entry name" value="TRANSCRIPTIONAL REGULATOR, GNTR FAMILY"/>
    <property type="match status" value="1"/>
</dbReference>